<dbReference type="OrthoDB" id="5404951at2759"/>
<evidence type="ECO:0000256" key="1">
    <source>
        <dbReference type="SAM" id="MobiDB-lite"/>
    </source>
</evidence>
<reference evidence="2 3" key="1">
    <citation type="journal article" date="2013" name="PLoS Genet.">
        <title>Genomic mechanisms accounting for the adaptation to parasitism in nematode-trapping fungi.</title>
        <authorList>
            <person name="Meerupati T."/>
            <person name="Andersson K.M."/>
            <person name="Friman E."/>
            <person name="Kumar D."/>
            <person name="Tunlid A."/>
            <person name="Ahren D."/>
        </authorList>
    </citation>
    <scope>NUCLEOTIDE SEQUENCE [LARGE SCALE GENOMIC DNA]</scope>
    <source>
        <strain evidence="2 3">CBS 200.50</strain>
    </source>
</reference>
<proteinExistence type="predicted"/>
<evidence type="ECO:0000313" key="3">
    <source>
        <dbReference type="Proteomes" id="UP000015100"/>
    </source>
</evidence>
<dbReference type="AlphaFoldDB" id="S8AD38"/>
<feature type="region of interest" description="Disordered" evidence="1">
    <location>
        <begin position="18"/>
        <end position="72"/>
    </location>
</feature>
<evidence type="ECO:0000313" key="2">
    <source>
        <dbReference type="EMBL" id="EPS40824.1"/>
    </source>
</evidence>
<dbReference type="HOGENOM" id="CLU_1390176_0_0_1"/>
<sequence length="196" mass="21981">MPTKKYEAYKRFAKQLSPIPELDNPVSESGSQATKADDGVVSTTKKKKSIVTEPTVTPPSEPPASPPKPQSIVKIEPRGFRAINGFNGFSRKNMSKLHSPEAIKRYVGKELEKLKKEFDYEIEMMKSKPIPLAQTLAFSNIDQYIIDAMAGLENCKQTLTVLRTFAYYHMKQIAAIGRDLQEEIQFISKKDTPAAD</sequence>
<feature type="compositionally biased region" description="Pro residues" evidence="1">
    <location>
        <begin position="56"/>
        <end position="69"/>
    </location>
</feature>
<keyword evidence="3" id="KW-1185">Reference proteome</keyword>
<reference evidence="3" key="2">
    <citation type="submission" date="2013-04" db="EMBL/GenBank/DDBJ databases">
        <title>Genomic mechanisms accounting for the adaptation to parasitism in nematode-trapping fungi.</title>
        <authorList>
            <person name="Ahren D.G."/>
        </authorList>
    </citation>
    <scope>NUCLEOTIDE SEQUENCE [LARGE SCALE GENOMIC DNA]</scope>
    <source>
        <strain evidence="3">CBS 200.50</strain>
    </source>
</reference>
<dbReference type="EMBL" id="AQGS01000272">
    <property type="protein sequence ID" value="EPS40824.1"/>
    <property type="molecule type" value="Genomic_DNA"/>
</dbReference>
<organism evidence="2 3">
    <name type="scientific">Dactylellina haptotyla (strain CBS 200.50)</name>
    <name type="common">Nematode-trapping fungus</name>
    <name type="synonym">Monacrosporium haptotylum</name>
    <dbReference type="NCBI Taxonomy" id="1284197"/>
    <lineage>
        <taxon>Eukaryota</taxon>
        <taxon>Fungi</taxon>
        <taxon>Dikarya</taxon>
        <taxon>Ascomycota</taxon>
        <taxon>Pezizomycotina</taxon>
        <taxon>Orbiliomycetes</taxon>
        <taxon>Orbiliales</taxon>
        <taxon>Orbiliaceae</taxon>
        <taxon>Dactylellina</taxon>
    </lineage>
</organism>
<comment type="caution">
    <text evidence="2">The sequence shown here is derived from an EMBL/GenBank/DDBJ whole genome shotgun (WGS) entry which is preliminary data.</text>
</comment>
<accession>S8AD38</accession>
<gene>
    <name evidence="2" type="ORF">H072_5273</name>
</gene>
<dbReference type="Proteomes" id="UP000015100">
    <property type="component" value="Unassembled WGS sequence"/>
</dbReference>
<name>S8AD38_DACHA</name>
<protein>
    <submittedName>
        <fullName evidence="2">Uncharacterized protein</fullName>
    </submittedName>
</protein>